<evidence type="ECO:0000313" key="1">
    <source>
        <dbReference type="EMBL" id="GAA4234883.1"/>
    </source>
</evidence>
<keyword evidence="2" id="KW-1185">Reference proteome</keyword>
<reference evidence="2" key="1">
    <citation type="journal article" date="2019" name="Int. J. Syst. Evol. Microbiol.">
        <title>The Global Catalogue of Microorganisms (GCM) 10K type strain sequencing project: providing services to taxonomists for standard genome sequencing and annotation.</title>
        <authorList>
            <consortium name="The Broad Institute Genomics Platform"/>
            <consortium name="The Broad Institute Genome Sequencing Center for Infectious Disease"/>
            <person name="Wu L."/>
            <person name="Ma J."/>
        </authorList>
    </citation>
    <scope>NUCLEOTIDE SEQUENCE [LARGE SCALE GENOMIC DNA]</scope>
    <source>
        <strain evidence="2">JCM 17440</strain>
    </source>
</reference>
<sequence length="75" mass="8492">MSVDVCFWKAGGAPPLGLYEAACEGDLDLFSSSQDVLDFRADIHTRWPEIEDMVDPPEYNPDLEEQEDLSCYVLH</sequence>
<dbReference type="Proteomes" id="UP001501710">
    <property type="component" value="Unassembled WGS sequence"/>
</dbReference>
<gene>
    <name evidence="1" type="ORF">GCM10022254_40830</name>
</gene>
<evidence type="ECO:0000313" key="2">
    <source>
        <dbReference type="Proteomes" id="UP001501710"/>
    </source>
</evidence>
<dbReference type="EMBL" id="BAABAS010000011">
    <property type="protein sequence ID" value="GAA4234883.1"/>
    <property type="molecule type" value="Genomic_DNA"/>
</dbReference>
<name>A0ABP8C745_9ACTN</name>
<dbReference type="RefSeq" id="WP_344898927.1">
    <property type="nucleotide sequence ID" value="NZ_BAABAS010000011.1"/>
</dbReference>
<accession>A0ABP8C745</accession>
<proteinExistence type="predicted"/>
<protein>
    <submittedName>
        <fullName evidence="1">Uncharacterized protein</fullName>
    </submittedName>
</protein>
<organism evidence="1 2">
    <name type="scientific">Actinomadura meridiana</name>
    <dbReference type="NCBI Taxonomy" id="559626"/>
    <lineage>
        <taxon>Bacteria</taxon>
        <taxon>Bacillati</taxon>
        <taxon>Actinomycetota</taxon>
        <taxon>Actinomycetes</taxon>
        <taxon>Streptosporangiales</taxon>
        <taxon>Thermomonosporaceae</taxon>
        <taxon>Actinomadura</taxon>
    </lineage>
</organism>
<comment type="caution">
    <text evidence="1">The sequence shown here is derived from an EMBL/GenBank/DDBJ whole genome shotgun (WGS) entry which is preliminary data.</text>
</comment>